<evidence type="ECO:0000256" key="1">
    <source>
        <dbReference type="SAM" id="MobiDB-lite"/>
    </source>
</evidence>
<name>A0AAV7WE85_PLEWA</name>
<sequence length="79" mass="8342">MGVIRPVGNSNRRRIEEGEDRGTEWTKNKEQEQTGDGETAVCGGGSGTESRGGGKLEEDGVTGVQSTEEGEDAQKPATF</sequence>
<reference evidence="2" key="1">
    <citation type="journal article" date="2022" name="bioRxiv">
        <title>Sequencing and chromosome-scale assembly of the giantPleurodeles waltlgenome.</title>
        <authorList>
            <person name="Brown T."/>
            <person name="Elewa A."/>
            <person name="Iarovenko S."/>
            <person name="Subramanian E."/>
            <person name="Araus A.J."/>
            <person name="Petzold A."/>
            <person name="Susuki M."/>
            <person name="Suzuki K.-i.T."/>
            <person name="Hayashi T."/>
            <person name="Toyoda A."/>
            <person name="Oliveira C."/>
            <person name="Osipova E."/>
            <person name="Leigh N.D."/>
            <person name="Simon A."/>
            <person name="Yun M.H."/>
        </authorList>
    </citation>
    <scope>NUCLEOTIDE SEQUENCE</scope>
    <source>
        <strain evidence="2">20211129_DDA</strain>
        <tissue evidence="2">Liver</tissue>
    </source>
</reference>
<accession>A0AAV7WE85</accession>
<dbReference type="Proteomes" id="UP001066276">
    <property type="component" value="Chromosome 1_2"/>
</dbReference>
<organism evidence="2 3">
    <name type="scientific">Pleurodeles waltl</name>
    <name type="common">Iberian ribbed newt</name>
    <dbReference type="NCBI Taxonomy" id="8319"/>
    <lineage>
        <taxon>Eukaryota</taxon>
        <taxon>Metazoa</taxon>
        <taxon>Chordata</taxon>
        <taxon>Craniata</taxon>
        <taxon>Vertebrata</taxon>
        <taxon>Euteleostomi</taxon>
        <taxon>Amphibia</taxon>
        <taxon>Batrachia</taxon>
        <taxon>Caudata</taxon>
        <taxon>Salamandroidea</taxon>
        <taxon>Salamandridae</taxon>
        <taxon>Pleurodelinae</taxon>
        <taxon>Pleurodeles</taxon>
    </lineage>
</organism>
<feature type="compositionally biased region" description="Basic and acidic residues" evidence="1">
    <location>
        <begin position="13"/>
        <end position="32"/>
    </location>
</feature>
<feature type="region of interest" description="Disordered" evidence="1">
    <location>
        <begin position="1"/>
        <end position="79"/>
    </location>
</feature>
<evidence type="ECO:0000313" key="2">
    <source>
        <dbReference type="EMBL" id="KAJ1211296.1"/>
    </source>
</evidence>
<comment type="caution">
    <text evidence="2">The sequence shown here is derived from an EMBL/GenBank/DDBJ whole genome shotgun (WGS) entry which is preliminary data.</text>
</comment>
<evidence type="ECO:0000313" key="3">
    <source>
        <dbReference type="Proteomes" id="UP001066276"/>
    </source>
</evidence>
<keyword evidence="3" id="KW-1185">Reference proteome</keyword>
<dbReference type="AlphaFoldDB" id="A0AAV7WE85"/>
<proteinExistence type="predicted"/>
<protein>
    <submittedName>
        <fullName evidence="2">Uncharacterized protein</fullName>
    </submittedName>
</protein>
<feature type="compositionally biased region" description="Gly residues" evidence="1">
    <location>
        <begin position="42"/>
        <end position="51"/>
    </location>
</feature>
<gene>
    <name evidence="2" type="ORF">NDU88_006657</name>
</gene>
<dbReference type="EMBL" id="JANPWB010000002">
    <property type="protein sequence ID" value="KAJ1211296.1"/>
    <property type="molecule type" value="Genomic_DNA"/>
</dbReference>